<dbReference type="Pfam" id="PF00207">
    <property type="entry name" value="A2M"/>
    <property type="match status" value="1"/>
</dbReference>
<feature type="domain" description="Alpha-2-macroglobulin" evidence="1">
    <location>
        <begin position="3"/>
        <end position="74"/>
    </location>
</feature>
<dbReference type="GO" id="GO:0004866">
    <property type="term" value="F:endopeptidase inhibitor activity"/>
    <property type="evidence" value="ECO:0007669"/>
    <property type="project" value="InterPro"/>
</dbReference>
<sequence>MAQLKVPNTPATWIMEGYSIHPEKGLTILPEQSYDSTPPLMMKIEATSFCRRGEQISVRVHLFNPSEINLLVMVVLKGNDDYRFINVEENAKVNYHKPRLSAGDHQHLITVRTHTKNIHTSLNNSKWMVHYEQQF</sequence>
<evidence type="ECO:0000259" key="1">
    <source>
        <dbReference type="Pfam" id="PF00207"/>
    </source>
</evidence>
<keyword evidence="3" id="KW-1185">Reference proteome</keyword>
<dbReference type="Proteomes" id="UP001381693">
    <property type="component" value="Unassembled WGS sequence"/>
</dbReference>
<dbReference type="PANTHER" id="PTHR11412">
    <property type="entry name" value="MACROGLOBULIN / COMPLEMENT"/>
    <property type="match status" value="1"/>
</dbReference>
<reference evidence="2 3" key="1">
    <citation type="submission" date="2023-11" db="EMBL/GenBank/DDBJ databases">
        <title>Halocaridina rubra genome assembly.</title>
        <authorList>
            <person name="Smith C."/>
        </authorList>
    </citation>
    <scope>NUCLEOTIDE SEQUENCE [LARGE SCALE GENOMIC DNA]</scope>
    <source>
        <strain evidence="2">EP-1</strain>
        <tissue evidence="2">Whole</tissue>
    </source>
</reference>
<dbReference type="InterPro" id="IPR001599">
    <property type="entry name" value="Macroglobln_a2"/>
</dbReference>
<comment type="caution">
    <text evidence="2">The sequence shown here is derived from an EMBL/GenBank/DDBJ whole genome shotgun (WGS) entry which is preliminary data.</text>
</comment>
<accession>A0AAN9AEB9</accession>
<proteinExistence type="predicted"/>
<organism evidence="2 3">
    <name type="scientific">Halocaridina rubra</name>
    <name type="common">Hawaiian red shrimp</name>
    <dbReference type="NCBI Taxonomy" id="373956"/>
    <lineage>
        <taxon>Eukaryota</taxon>
        <taxon>Metazoa</taxon>
        <taxon>Ecdysozoa</taxon>
        <taxon>Arthropoda</taxon>
        <taxon>Crustacea</taxon>
        <taxon>Multicrustacea</taxon>
        <taxon>Malacostraca</taxon>
        <taxon>Eumalacostraca</taxon>
        <taxon>Eucarida</taxon>
        <taxon>Decapoda</taxon>
        <taxon>Pleocyemata</taxon>
        <taxon>Caridea</taxon>
        <taxon>Atyoidea</taxon>
        <taxon>Atyidae</taxon>
        <taxon>Halocaridina</taxon>
    </lineage>
</organism>
<gene>
    <name evidence="2" type="ORF">SK128_010001</name>
</gene>
<dbReference type="PANTHER" id="PTHR11412:SF146">
    <property type="entry name" value="CD109 ANTIGEN"/>
    <property type="match status" value="1"/>
</dbReference>
<protein>
    <recommendedName>
        <fullName evidence="1">Alpha-2-macroglobulin domain-containing protein</fullName>
    </recommendedName>
</protein>
<dbReference type="EMBL" id="JAXCGZ010003774">
    <property type="protein sequence ID" value="KAK7083290.1"/>
    <property type="molecule type" value="Genomic_DNA"/>
</dbReference>
<dbReference type="InterPro" id="IPR050473">
    <property type="entry name" value="A2M/Complement_sys"/>
</dbReference>
<evidence type="ECO:0000313" key="3">
    <source>
        <dbReference type="Proteomes" id="UP001381693"/>
    </source>
</evidence>
<name>A0AAN9AEB9_HALRR</name>
<dbReference type="AlphaFoldDB" id="A0AAN9AEB9"/>
<evidence type="ECO:0000313" key="2">
    <source>
        <dbReference type="EMBL" id="KAK7083290.1"/>
    </source>
</evidence>